<gene>
    <name evidence="2" type="ORF">DPMN_038033</name>
</gene>
<organism evidence="2 3">
    <name type="scientific">Dreissena polymorpha</name>
    <name type="common">Zebra mussel</name>
    <name type="synonym">Mytilus polymorpha</name>
    <dbReference type="NCBI Taxonomy" id="45954"/>
    <lineage>
        <taxon>Eukaryota</taxon>
        <taxon>Metazoa</taxon>
        <taxon>Spiralia</taxon>
        <taxon>Lophotrochozoa</taxon>
        <taxon>Mollusca</taxon>
        <taxon>Bivalvia</taxon>
        <taxon>Autobranchia</taxon>
        <taxon>Heteroconchia</taxon>
        <taxon>Euheterodonta</taxon>
        <taxon>Imparidentia</taxon>
        <taxon>Neoheterodontei</taxon>
        <taxon>Myida</taxon>
        <taxon>Dreissenoidea</taxon>
        <taxon>Dreissenidae</taxon>
        <taxon>Dreissena</taxon>
    </lineage>
</organism>
<proteinExistence type="predicted"/>
<comment type="caution">
    <text evidence="2">The sequence shown here is derived from an EMBL/GenBank/DDBJ whole genome shotgun (WGS) entry which is preliminary data.</text>
</comment>
<dbReference type="EMBL" id="JAIWYP010000002">
    <property type="protein sequence ID" value="KAH3874780.1"/>
    <property type="molecule type" value="Genomic_DNA"/>
</dbReference>
<evidence type="ECO:0000256" key="1">
    <source>
        <dbReference type="SAM" id="MobiDB-lite"/>
    </source>
</evidence>
<dbReference type="Proteomes" id="UP000828390">
    <property type="component" value="Unassembled WGS sequence"/>
</dbReference>
<protein>
    <submittedName>
        <fullName evidence="2">Uncharacterized protein</fullName>
    </submittedName>
</protein>
<feature type="region of interest" description="Disordered" evidence="1">
    <location>
        <begin position="16"/>
        <end position="36"/>
    </location>
</feature>
<reference evidence="2" key="2">
    <citation type="submission" date="2020-11" db="EMBL/GenBank/DDBJ databases">
        <authorList>
            <person name="McCartney M.A."/>
            <person name="Auch B."/>
            <person name="Kono T."/>
            <person name="Mallez S."/>
            <person name="Becker A."/>
            <person name="Gohl D.M."/>
            <person name="Silverstein K.A.T."/>
            <person name="Koren S."/>
            <person name="Bechman K.B."/>
            <person name="Herman A."/>
            <person name="Abrahante J.E."/>
            <person name="Garbe J."/>
        </authorList>
    </citation>
    <scope>NUCLEOTIDE SEQUENCE</scope>
    <source>
        <strain evidence="2">Duluth1</strain>
        <tissue evidence="2">Whole animal</tissue>
    </source>
</reference>
<evidence type="ECO:0000313" key="2">
    <source>
        <dbReference type="EMBL" id="KAH3874780.1"/>
    </source>
</evidence>
<name>A0A9D4MEN9_DREPO</name>
<keyword evidence="3" id="KW-1185">Reference proteome</keyword>
<dbReference type="AlphaFoldDB" id="A0A9D4MEN9"/>
<evidence type="ECO:0000313" key="3">
    <source>
        <dbReference type="Proteomes" id="UP000828390"/>
    </source>
</evidence>
<accession>A0A9D4MEN9</accession>
<sequence length="86" mass="9929">MYFDILNGSRKLKLDEDESLQTEGMPEVRSKSPTPVAPIEKQVEAKQVLVKPKHKRSRQDIYLKSLKLVISEHQLKSLDYPRPDPS</sequence>
<reference evidence="2" key="1">
    <citation type="journal article" date="2019" name="bioRxiv">
        <title>The Genome of the Zebra Mussel, Dreissena polymorpha: A Resource for Invasive Species Research.</title>
        <authorList>
            <person name="McCartney M.A."/>
            <person name="Auch B."/>
            <person name="Kono T."/>
            <person name="Mallez S."/>
            <person name="Zhang Y."/>
            <person name="Obille A."/>
            <person name="Becker A."/>
            <person name="Abrahante J.E."/>
            <person name="Garbe J."/>
            <person name="Badalamenti J.P."/>
            <person name="Herman A."/>
            <person name="Mangelson H."/>
            <person name="Liachko I."/>
            <person name="Sullivan S."/>
            <person name="Sone E.D."/>
            <person name="Koren S."/>
            <person name="Silverstein K.A.T."/>
            <person name="Beckman K.B."/>
            <person name="Gohl D.M."/>
        </authorList>
    </citation>
    <scope>NUCLEOTIDE SEQUENCE</scope>
    <source>
        <strain evidence="2">Duluth1</strain>
        <tissue evidence="2">Whole animal</tissue>
    </source>
</reference>